<dbReference type="FunFam" id="1.25.10.10:FF:000745">
    <property type="entry name" value="Chromosome 7, whole genome shotgun sequence"/>
    <property type="match status" value="1"/>
</dbReference>
<dbReference type="InterPro" id="IPR040108">
    <property type="entry name" value="Laa1/Sip1/HEATR5"/>
</dbReference>
<dbReference type="Proteomes" id="UP000214365">
    <property type="component" value="Unassembled WGS sequence"/>
</dbReference>
<dbReference type="GO" id="GO:0008104">
    <property type="term" value="P:intracellular protein localization"/>
    <property type="evidence" value="ECO:0007669"/>
    <property type="project" value="TreeGrafter"/>
</dbReference>
<evidence type="ECO:0000313" key="5">
    <source>
        <dbReference type="Proteomes" id="UP000214365"/>
    </source>
</evidence>
<evidence type="ECO:0000256" key="2">
    <source>
        <dbReference type="SAM" id="MobiDB-lite"/>
    </source>
</evidence>
<name>A0A1Q5Q9U1_TALAT</name>
<dbReference type="GO" id="GO:0005794">
    <property type="term" value="C:Golgi apparatus"/>
    <property type="evidence" value="ECO:0007669"/>
    <property type="project" value="TreeGrafter"/>
</dbReference>
<dbReference type="PANTHER" id="PTHR21663">
    <property type="entry name" value="HYPOTHETICAL HEAT DOMAIN-CONTAINING"/>
    <property type="match status" value="1"/>
</dbReference>
<feature type="domain" description="LAA1-like C-terminal TPR repeats" evidence="3">
    <location>
        <begin position="1817"/>
        <end position="1985"/>
    </location>
</feature>
<dbReference type="InterPro" id="IPR011989">
    <property type="entry name" value="ARM-like"/>
</dbReference>
<feature type="region of interest" description="Disordered" evidence="2">
    <location>
        <begin position="1527"/>
        <end position="1547"/>
    </location>
</feature>
<keyword evidence="5" id="KW-1185">Reference proteome</keyword>
<dbReference type="Gene3D" id="1.25.10.10">
    <property type="entry name" value="Leucine-rich Repeat Variant"/>
    <property type="match status" value="3"/>
</dbReference>
<dbReference type="RefSeq" id="XP_020122817.1">
    <property type="nucleotide sequence ID" value="XM_020261068.1"/>
</dbReference>
<dbReference type="GO" id="GO:0042147">
    <property type="term" value="P:retrograde transport, endosome to Golgi"/>
    <property type="evidence" value="ECO:0007669"/>
    <property type="project" value="TreeGrafter"/>
</dbReference>
<dbReference type="EMBL" id="LFMY01000002">
    <property type="protein sequence ID" value="OKL62696.1"/>
    <property type="molecule type" value="Genomic_DNA"/>
</dbReference>
<protein>
    <recommendedName>
        <fullName evidence="3">LAA1-like C-terminal TPR repeats domain-containing protein</fullName>
    </recommendedName>
</protein>
<feature type="compositionally biased region" description="Low complexity" evidence="2">
    <location>
        <begin position="1"/>
        <end position="15"/>
    </location>
</feature>
<organism evidence="4 5">
    <name type="scientific">Talaromyces atroroseus</name>
    <dbReference type="NCBI Taxonomy" id="1441469"/>
    <lineage>
        <taxon>Eukaryota</taxon>
        <taxon>Fungi</taxon>
        <taxon>Dikarya</taxon>
        <taxon>Ascomycota</taxon>
        <taxon>Pezizomycotina</taxon>
        <taxon>Eurotiomycetes</taxon>
        <taxon>Eurotiomycetidae</taxon>
        <taxon>Eurotiales</taxon>
        <taxon>Trichocomaceae</taxon>
        <taxon>Talaromyces</taxon>
        <taxon>Talaromyces sect. Trachyspermi</taxon>
    </lineage>
</organism>
<evidence type="ECO:0000313" key="4">
    <source>
        <dbReference type="EMBL" id="OKL62696.1"/>
    </source>
</evidence>
<dbReference type="SUPFAM" id="SSF48371">
    <property type="entry name" value="ARM repeat"/>
    <property type="match status" value="2"/>
</dbReference>
<dbReference type="Pfam" id="PF20210">
    <property type="entry name" value="Laa1_Sip1_HTR5"/>
    <property type="match status" value="1"/>
</dbReference>
<proteinExistence type="inferred from homology"/>
<reference evidence="4 5" key="1">
    <citation type="submission" date="2015-06" db="EMBL/GenBank/DDBJ databases">
        <title>Talaromyces atroroseus IBT 11181 draft genome.</title>
        <authorList>
            <person name="Rasmussen K.B."/>
            <person name="Rasmussen S."/>
            <person name="Petersen B."/>
            <person name="Sicheritz-Ponten T."/>
            <person name="Mortensen U.H."/>
            <person name="Thrane U."/>
        </authorList>
    </citation>
    <scope>NUCLEOTIDE SEQUENCE [LARGE SCALE GENOMIC DNA]</scope>
    <source>
        <strain evidence="4 5">IBT 11181</strain>
    </source>
</reference>
<comment type="similarity">
    <text evidence="1">Belongs to the HEATR5 family.</text>
</comment>
<dbReference type="GO" id="GO:0006897">
    <property type="term" value="P:endocytosis"/>
    <property type="evidence" value="ECO:0007669"/>
    <property type="project" value="TreeGrafter"/>
</dbReference>
<dbReference type="Pfam" id="PF25808">
    <property type="entry name" value="TPR_LAA1_C"/>
    <property type="match status" value="1"/>
</dbReference>
<dbReference type="GeneID" id="31001163"/>
<feature type="region of interest" description="Disordered" evidence="2">
    <location>
        <begin position="274"/>
        <end position="316"/>
    </location>
</feature>
<dbReference type="PANTHER" id="PTHR21663:SF0">
    <property type="entry name" value="HEAT REPEAT-CONTAINING PROTEIN 5B"/>
    <property type="match status" value="1"/>
</dbReference>
<accession>A0A1Q5Q9U1</accession>
<dbReference type="STRING" id="1441469.A0A1Q5Q9U1"/>
<gene>
    <name evidence="4" type="ORF">UA08_01408</name>
</gene>
<dbReference type="InterPro" id="IPR046837">
    <property type="entry name" value="Laa1/Sip1/HEATR5-like_HEAT"/>
</dbReference>
<dbReference type="GO" id="GO:0030139">
    <property type="term" value="C:endocytic vesicle"/>
    <property type="evidence" value="ECO:0007669"/>
    <property type="project" value="TreeGrafter"/>
</dbReference>
<dbReference type="GO" id="GO:0005829">
    <property type="term" value="C:cytosol"/>
    <property type="evidence" value="ECO:0007669"/>
    <property type="project" value="GOC"/>
</dbReference>
<dbReference type="InterPro" id="IPR016024">
    <property type="entry name" value="ARM-type_fold"/>
</dbReference>
<comment type="caution">
    <text evidence="4">The sequence shown here is derived from an EMBL/GenBank/DDBJ whole genome shotgun (WGS) entry which is preliminary data.</text>
</comment>
<feature type="compositionally biased region" description="Basic residues" evidence="2">
    <location>
        <begin position="284"/>
        <end position="296"/>
    </location>
</feature>
<evidence type="ECO:0000259" key="3">
    <source>
        <dbReference type="Pfam" id="PF25808"/>
    </source>
</evidence>
<feature type="region of interest" description="Disordered" evidence="2">
    <location>
        <begin position="1"/>
        <end position="25"/>
    </location>
</feature>
<sequence>MSAPEPAPASGASAEKQPQEPRRTELDVEKLHALPSEQQDLYLLTFTSELVQHVSNLTKEEISSEQASLKQELFKIINLSAPTVTRVIRNNLGKCFGTILGKGDRIPLYDTVLDLLAIVNGGKSVEPKTKLAAAHCLGEVFANAGDSAYSHASAVVGGLFKLLKSSSNHTGARGAVFATLGKVVGGLGGPIEEPIARDIWKQARNAASSDKSTLVQINACRCLEQLLKTTTYFDNQNDCDNLKTLVWKVIDHPVAPVRHSAASCLARALVKSYSPQTGVPPTAKSKKAKRQSKKPPPKGADADEDEPAELDAASAKKVEPRLSLSLSDILGQLSSQYVRSSTGNRARAGIAVCYKYVIRNLGENVVEERYGQIASHLLVTLLNHPTITYNRFRLLMTRRFIKNILEDTVGRELLRENSQLNAANWLINSILKDYPQVIKERKEPSKHTLASTLSALSSLILSLGSAVTSLADACRETLIQVLPHPSYTVQVQTAHCLRNFVLACPNQLISEIGQLATPRSSSRRCLGFANGLSSMLGTSRLQPLYGSVDVFARVLSQATDLLKNSGSSELRVASTKIQVAWILIGGLMPLGPSFVKIHLSQLMLLWRNALPKPLADGARRIATMLQNTVTFLDEMTLPKTAEDISQRLYPSLQMHDFVVMVRRRVLQCFTKLVKIPHTGHAEIVSQSSLLSIAISSFADPEIVHPNPIESSIATSTGQFEGLWDLWDNFGFGVTGLAREYVNETLTGKRAGGSTAWIAHDSTDQEIDDILNFPICQASEHDSVLLYGARDGFLSSNTDPPVTEAVNAAISLFAVALPLQGPKVQESSVEQIVTLLSSQSLQRNPGRKVAMTINIAVALLHTLKVAVKETFAPAGNIAPSTGKIIQELLQKFVMDPDAIIRTIGFEALGRLCNSAGNTFTNNQINWLVDTIVDNREPNARAGCAAALGCIHSRVGGMAAGFHLKTIVGVLMSLCSDPHPVVHFWALDGLERVAESAGLTFSPYASSSLGMLAQLYVADTHNEEAASLATSNLEVSFPTPFLISRSVDSLINVLGPDLQDITKTRNLILTLVRQFQLEESRALKTQSSRCLDHLSLYAPTHVDLMAYLKRLQAGLTSKSSLMREAAIRGLDNLMKRDAESVLGTATSTLEDEIWFALDDSPESTSLRSLIRNWLQQSGLSHTQLWIQRLHNVLTKTRAKLDDVQPKRLARVATATEMADDEVAGFASAVAGGDQEDADNNAAVGQELLKWQTRNFAVICLSDLLLMVNDKILPDQTIPAEVALQQKIGDVVRMAFSASTANVVELRVWGLKILDQVLNMFGKTPDPDFSEASLLEQYQAQIGSALTPAFAADSSPDLASEAINVCGTFVAAGIVTNVDRMGRIFRLLVVGLEQFANNSNVTEIGDLKGLNSNARVMVKMALFSAWARLQMASLEQQYLVDIVQPYTAMLTPLWLSSLQEFARLRFEPDISGSLGTPSTGDLDEVYAALNRETLLNYYQDTWLNLVDAIASLVEKDSDFVFDALDNKSNTQCQDEEDEAQTNEVSPVGKGDSINYRDEPVAFFFVLFGLAFEALVDQSISPSQRLEILQALRKILRPSVSGNAIYQDAVFSETMDTLDRLVLTEGHNIQTVIVEMARNLSLDHPSAKDGQGRAENLSDDIEQLFELTRNIILVLAGLLPNLGDSSTRTYNVSSDETLTLIRLALSSLVDVAAIFPSVIQHDLHACILHIFSTILATGMCQAEVVPHALPIFRRFIQGMSSQNTPITEAISLQVRGCLTRFLTTLKIAQRRESETSLPCAKNTLLAMTIVLTTISHAIPPQDPLIARVLEQYLDCLQDVGLASVAAGCIRSVLLRSGPISTTDSMIMRYLFPRLIAFVAGVPDDQGEPPIDPENSRASISQTLVSLISSPTAFPSSKLPTAIPLVMSTLLVRAKTEGTSTYQEIATRLLEIGKLDPLVFRTLVATMDAERKSLVEDILRSAGPPSGEVKDTAAQEQKAAPSIALRFDF</sequence>
<evidence type="ECO:0000256" key="1">
    <source>
        <dbReference type="ARBA" id="ARBA00008304"/>
    </source>
</evidence>
<dbReference type="OrthoDB" id="192608at2759"/>
<dbReference type="GO" id="GO:0016020">
    <property type="term" value="C:membrane"/>
    <property type="evidence" value="ECO:0007669"/>
    <property type="project" value="TreeGrafter"/>
</dbReference>
<dbReference type="InterPro" id="IPR057981">
    <property type="entry name" value="TPR_LAA1-like_C"/>
</dbReference>